<dbReference type="Proteomes" id="UP000192790">
    <property type="component" value="Unassembled WGS sequence"/>
</dbReference>
<accession>A0A1W1YZ93</accession>
<evidence type="ECO:0000313" key="3">
    <source>
        <dbReference type="Proteomes" id="UP000192790"/>
    </source>
</evidence>
<dbReference type="EMBL" id="FWXW01000001">
    <property type="protein sequence ID" value="SMC41008.1"/>
    <property type="molecule type" value="Genomic_DNA"/>
</dbReference>
<dbReference type="AlphaFoldDB" id="A0A1W1YZ93"/>
<proteinExistence type="predicted"/>
<keyword evidence="1" id="KW-0175">Coiled coil</keyword>
<protein>
    <submittedName>
        <fullName evidence="2">Uncharacterized protein</fullName>
    </submittedName>
</protein>
<keyword evidence="3" id="KW-1185">Reference proteome</keyword>
<organism evidence="2 3">
    <name type="scientific">Papillibacter cinnamivorans DSM 12816</name>
    <dbReference type="NCBI Taxonomy" id="1122930"/>
    <lineage>
        <taxon>Bacteria</taxon>
        <taxon>Bacillati</taxon>
        <taxon>Bacillota</taxon>
        <taxon>Clostridia</taxon>
        <taxon>Eubacteriales</taxon>
        <taxon>Oscillospiraceae</taxon>
        <taxon>Papillibacter</taxon>
    </lineage>
</organism>
<evidence type="ECO:0000313" key="2">
    <source>
        <dbReference type="EMBL" id="SMC41008.1"/>
    </source>
</evidence>
<reference evidence="2 3" key="1">
    <citation type="submission" date="2017-04" db="EMBL/GenBank/DDBJ databases">
        <authorList>
            <person name="Afonso C.L."/>
            <person name="Miller P.J."/>
            <person name="Scott M.A."/>
            <person name="Spackman E."/>
            <person name="Goraichik I."/>
            <person name="Dimitrov K.M."/>
            <person name="Suarez D.L."/>
            <person name="Swayne D.E."/>
        </authorList>
    </citation>
    <scope>NUCLEOTIDE SEQUENCE [LARGE SCALE GENOMIC DNA]</scope>
    <source>
        <strain evidence="2 3">DSM 12816</strain>
    </source>
</reference>
<feature type="coiled-coil region" evidence="1">
    <location>
        <begin position="12"/>
        <end position="39"/>
    </location>
</feature>
<name>A0A1W1YZ93_9FIRM</name>
<gene>
    <name evidence="2" type="ORF">SAMN02745168_0764</name>
</gene>
<evidence type="ECO:0000256" key="1">
    <source>
        <dbReference type="SAM" id="Coils"/>
    </source>
</evidence>
<dbReference type="STRING" id="1122930.SAMN02745168_0764"/>
<sequence length="39" mass="4684">MELQKKKTLVRDSLKTDKKQNLEDRIAELEKQLKELQSK</sequence>